<dbReference type="EMBL" id="JACWZY010000017">
    <property type="protein sequence ID" value="MBD2702826.1"/>
    <property type="molecule type" value="Genomic_DNA"/>
</dbReference>
<dbReference type="PANTHER" id="PTHR43817">
    <property type="entry name" value="GLYCOSYL HYDROLASE"/>
    <property type="match status" value="1"/>
</dbReference>
<dbReference type="NCBIfam" id="NF045579">
    <property type="entry name" value="rhamnoside_JR"/>
    <property type="match status" value="1"/>
</dbReference>
<evidence type="ECO:0000256" key="1">
    <source>
        <dbReference type="ARBA" id="ARBA00022729"/>
    </source>
</evidence>
<feature type="signal peptide" evidence="3">
    <location>
        <begin position="1"/>
        <end position="20"/>
    </location>
</feature>
<dbReference type="Gene3D" id="2.60.120.260">
    <property type="entry name" value="Galactose-binding domain-like"/>
    <property type="match status" value="1"/>
</dbReference>
<evidence type="ECO:0000256" key="2">
    <source>
        <dbReference type="ARBA" id="ARBA00022801"/>
    </source>
</evidence>
<organism evidence="4 5">
    <name type="scientific">Spirosoma profusum</name>
    <dbReference type="NCBI Taxonomy" id="2771354"/>
    <lineage>
        <taxon>Bacteria</taxon>
        <taxon>Pseudomonadati</taxon>
        <taxon>Bacteroidota</taxon>
        <taxon>Cytophagia</taxon>
        <taxon>Cytophagales</taxon>
        <taxon>Cytophagaceae</taxon>
        <taxon>Spirosoma</taxon>
    </lineage>
</organism>
<gene>
    <name evidence="4" type="ORF">IC229_19420</name>
</gene>
<evidence type="ECO:0000313" key="4">
    <source>
        <dbReference type="EMBL" id="MBD2702826.1"/>
    </source>
</evidence>
<dbReference type="GO" id="GO:0016787">
    <property type="term" value="F:hydrolase activity"/>
    <property type="evidence" value="ECO:0007669"/>
    <property type="project" value="UniProtKB-KW"/>
</dbReference>
<evidence type="ECO:0000313" key="5">
    <source>
        <dbReference type="Proteomes" id="UP000598820"/>
    </source>
</evidence>
<dbReference type="SUPFAM" id="SSF49785">
    <property type="entry name" value="Galactose-binding domain-like"/>
    <property type="match status" value="1"/>
</dbReference>
<reference evidence="4" key="1">
    <citation type="submission" date="2020-09" db="EMBL/GenBank/DDBJ databases">
        <authorList>
            <person name="Kim M.K."/>
        </authorList>
    </citation>
    <scope>NUCLEOTIDE SEQUENCE</scope>
    <source>
        <strain evidence="4">BT702</strain>
    </source>
</reference>
<keyword evidence="1 3" id="KW-0732">Signal</keyword>
<dbReference type="Proteomes" id="UP000598820">
    <property type="component" value="Unassembled WGS sequence"/>
</dbReference>
<keyword evidence="2 4" id="KW-0378">Hydrolase</keyword>
<proteinExistence type="predicted"/>
<name>A0A926XZ05_9BACT</name>
<dbReference type="Pfam" id="PF17132">
    <property type="entry name" value="Glyco_hydro_106"/>
    <property type="match status" value="1"/>
</dbReference>
<comment type="caution">
    <text evidence="4">The sequence shown here is derived from an EMBL/GenBank/DDBJ whole genome shotgun (WGS) entry which is preliminary data.</text>
</comment>
<protein>
    <submittedName>
        <fullName evidence="4">Glycoside hydrolase</fullName>
    </submittedName>
</protein>
<dbReference type="InterPro" id="IPR008979">
    <property type="entry name" value="Galactose-bd-like_sf"/>
</dbReference>
<dbReference type="AlphaFoldDB" id="A0A926XZ05"/>
<sequence>MRTTSYFLFLYVSLLSSVVAQNVAQQAGGLSEATFATPPSRYGIRCWWWWLNGNVTKEAITRDLEAMRAKGFSGACIFDAGGAEQRGNAQVPEGPMFGSPAWRELYFHAVREANRLGLVLSMSIQSGWNLGGPDITPAEAAKQLIWSEITVRGPVTYRQALPKPTEKTGTQPAKHESDGFYRDVAVLAFPKSTSTHLPIRDLKAKSGTVELGGSAPDTRFLLTDVAPTPGEADTSPKAVQNLTAHLTAQGVLEWQVPVGEWTIMRFGYGPTSADVSTSSGKWQGRVLDPLNAKTFNRYWDTHVEPMLKMIGPLAGKTLKYLQTDSWEAGGCNWTDAFAQEFRKRRGYDILPYLPVVTGKIVGNRDESNRFLADLRKTISDCVAENHYAVFAERARKYGIGLQPESAGPHAGPFDGLKNYGYSEIMMSEFWSPSPHRPTPVNRFFVKQASSAAHIYNKPLVGAESFTTIGPHWNDVIWSAMKSSADHEFCAGLNLVYLHTFTCSPKEMGLPGQEYFAGTHFNPNVTWWDLSDGFIQYLMRCQYVLQQGQSVSDVLYYYGDHVPNIARQKADDPAHALPEFDYDIINEDRLMVLTVKNGRITLPHGLSYRVLVLPDHKILSLAALRKVSQLVQAGATVIGPKPNSTASLVGYPASETERKLLTNQLWGATTSESDEPTRGEHRTGTGRVIWGKTAREVLLSDNIQPDAELAGPGGMDFDYVHKTINGEDIYFVSNQNPETAQLKATFRISGRRPELWNPVTGEILPATAFFQQDGQTTVPLTLSPYGSVFVIFRKSIPTTQQGTATKLNALTYRPVKTLSGSWQVQFDSKWTAGSPSTVTFDTLVSWTTRPEDGIHFYSGKATYRKTFDAPANVTGTLFLDLGSIQDVGVARVRLNGQDLGIVWAPPFRVNVAKWLKPTGNQLEIDVVNSWRNRLIGDREKPKEQRLTQTNITVRPDWQLQTSGLLGPVQLLAATDQ</sequence>
<feature type="chain" id="PRO_5037733407" evidence="3">
    <location>
        <begin position="21"/>
        <end position="975"/>
    </location>
</feature>
<keyword evidence="5" id="KW-1185">Reference proteome</keyword>
<accession>A0A926XZ05</accession>
<dbReference type="PANTHER" id="PTHR43817:SF1">
    <property type="entry name" value="HYDROLASE, FAMILY 43, PUTATIVE (AFU_ORTHOLOGUE AFUA_3G01660)-RELATED"/>
    <property type="match status" value="1"/>
</dbReference>
<dbReference type="RefSeq" id="WP_190888670.1">
    <property type="nucleotide sequence ID" value="NZ_JACWZY010000017.1"/>
</dbReference>
<evidence type="ECO:0000256" key="3">
    <source>
        <dbReference type="SAM" id="SignalP"/>
    </source>
</evidence>